<evidence type="ECO:0000256" key="1">
    <source>
        <dbReference type="SAM" id="MobiDB-lite"/>
    </source>
</evidence>
<dbReference type="EMBL" id="BAAAYL010000001">
    <property type="protein sequence ID" value="GAA3371309.1"/>
    <property type="molecule type" value="Genomic_DNA"/>
</dbReference>
<evidence type="ECO:0008006" key="4">
    <source>
        <dbReference type="Google" id="ProtNLM"/>
    </source>
</evidence>
<comment type="caution">
    <text evidence="2">The sequence shown here is derived from an EMBL/GenBank/DDBJ whole genome shotgun (WGS) entry which is preliminary data.</text>
</comment>
<protein>
    <recommendedName>
        <fullName evidence="4">Transposase putative helix-turn-helix domain-containing protein</fullName>
    </recommendedName>
</protein>
<gene>
    <name evidence="2" type="ORF">GCM10020367_21460</name>
</gene>
<evidence type="ECO:0000313" key="3">
    <source>
        <dbReference type="Proteomes" id="UP001499990"/>
    </source>
</evidence>
<dbReference type="Proteomes" id="UP001499990">
    <property type="component" value="Unassembled WGS sequence"/>
</dbReference>
<organism evidence="2 3">
    <name type="scientific">Streptomyces sannanensis</name>
    <dbReference type="NCBI Taxonomy" id="285536"/>
    <lineage>
        <taxon>Bacteria</taxon>
        <taxon>Bacillati</taxon>
        <taxon>Actinomycetota</taxon>
        <taxon>Actinomycetes</taxon>
        <taxon>Kitasatosporales</taxon>
        <taxon>Streptomycetaceae</taxon>
        <taxon>Streptomyces</taxon>
    </lineage>
</organism>
<keyword evidence="3" id="KW-1185">Reference proteome</keyword>
<sequence>MTTPQTAEDAGCARYTFRLRVSSTDHRALMAEWDRCRWIWNECVAKSKAVHLHHKTTREKTTCGPAQLDKMPAGAEGVRLGGTPSRQVA</sequence>
<feature type="region of interest" description="Disordered" evidence="1">
    <location>
        <begin position="55"/>
        <end position="89"/>
    </location>
</feature>
<accession>A0ABP6S9B7</accession>
<reference evidence="3" key="1">
    <citation type="journal article" date="2019" name="Int. J. Syst. Evol. Microbiol.">
        <title>The Global Catalogue of Microorganisms (GCM) 10K type strain sequencing project: providing services to taxonomists for standard genome sequencing and annotation.</title>
        <authorList>
            <consortium name="The Broad Institute Genomics Platform"/>
            <consortium name="The Broad Institute Genome Sequencing Center for Infectious Disease"/>
            <person name="Wu L."/>
            <person name="Ma J."/>
        </authorList>
    </citation>
    <scope>NUCLEOTIDE SEQUENCE [LARGE SCALE GENOMIC DNA]</scope>
    <source>
        <strain evidence="3">JCM 9651</strain>
    </source>
</reference>
<proteinExistence type="predicted"/>
<evidence type="ECO:0000313" key="2">
    <source>
        <dbReference type="EMBL" id="GAA3371309.1"/>
    </source>
</evidence>
<name>A0ABP6S9B7_9ACTN</name>